<dbReference type="PANTHER" id="PTHR33673:SF3">
    <property type="entry name" value="SUPPRESSOR SRP40-LIKE PROTEIN"/>
    <property type="match status" value="1"/>
</dbReference>
<dbReference type="AlphaFoldDB" id="A0A2G5F5K3"/>
<feature type="compositionally biased region" description="Low complexity" evidence="1">
    <location>
        <begin position="133"/>
        <end position="146"/>
    </location>
</feature>
<dbReference type="STRING" id="218851.A0A2G5F5K3"/>
<reference evidence="2 3" key="1">
    <citation type="submission" date="2017-09" db="EMBL/GenBank/DDBJ databases">
        <title>WGS assembly of Aquilegia coerulea Goldsmith.</title>
        <authorList>
            <person name="Hodges S."/>
            <person name="Kramer E."/>
            <person name="Nordborg M."/>
            <person name="Tomkins J."/>
            <person name="Borevitz J."/>
            <person name="Derieg N."/>
            <person name="Yan J."/>
            <person name="Mihaltcheva S."/>
            <person name="Hayes R.D."/>
            <person name="Rokhsar D."/>
        </authorList>
    </citation>
    <scope>NUCLEOTIDE SEQUENCE [LARGE SCALE GENOMIC DNA]</scope>
    <source>
        <strain evidence="3">cv. Goldsmith</strain>
    </source>
</reference>
<feature type="region of interest" description="Disordered" evidence="1">
    <location>
        <begin position="307"/>
        <end position="328"/>
    </location>
</feature>
<feature type="compositionally biased region" description="Low complexity" evidence="1">
    <location>
        <begin position="36"/>
        <end position="50"/>
    </location>
</feature>
<keyword evidence="3" id="KW-1185">Reference proteome</keyword>
<dbReference type="InParanoid" id="A0A2G5F5K3"/>
<protein>
    <submittedName>
        <fullName evidence="2">Uncharacterized protein</fullName>
    </submittedName>
</protein>
<feature type="region of interest" description="Disordered" evidence="1">
    <location>
        <begin position="1"/>
        <end position="52"/>
    </location>
</feature>
<feature type="region of interest" description="Disordered" evidence="1">
    <location>
        <begin position="81"/>
        <end position="222"/>
    </location>
</feature>
<organism evidence="2 3">
    <name type="scientific">Aquilegia coerulea</name>
    <name type="common">Rocky mountain columbine</name>
    <dbReference type="NCBI Taxonomy" id="218851"/>
    <lineage>
        <taxon>Eukaryota</taxon>
        <taxon>Viridiplantae</taxon>
        <taxon>Streptophyta</taxon>
        <taxon>Embryophyta</taxon>
        <taxon>Tracheophyta</taxon>
        <taxon>Spermatophyta</taxon>
        <taxon>Magnoliopsida</taxon>
        <taxon>Ranunculales</taxon>
        <taxon>Ranunculaceae</taxon>
        <taxon>Thalictroideae</taxon>
        <taxon>Aquilegia</taxon>
    </lineage>
</organism>
<accession>A0A2G5F5K3</accession>
<gene>
    <name evidence="2" type="ORF">AQUCO_00200887v1</name>
</gene>
<evidence type="ECO:0000256" key="1">
    <source>
        <dbReference type="SAM" id="MobiDB-lite"/>
    </source>
</evidence>
<evidence type="ECO:0000313" key="2">
    <source>
        <dbReference type="EMBL" id="PIA63167.1"/>
    </source>
</evidence>
<feature type="region of interest" description="Disordered" evidence="1">
    <location>
        <begin position="348"/>
        <end position="370"/>
    </location>
</feature>
<proteinExistence type="predicted"/>
<feature type="compositionally biased region" description="Polar residues" evidence="1">
    <location>
        <begin position="147"/>
        <end position="167"/>
    </location>
</feature>
<name>A0A2G5F5K3_AQUCA</name>
<dbReference type="OrthoDB" id="676141at2759"/>
<dbReference type="EMBL" id="KZ305019">
    <property type="protein sequence ID" value="PIA63167.1"/>
    <property type="molecule type" value="Genomic_DNA"/>
</dbReference>
<evidence type="ECO:0000313" key="3">
    <source>
        <dbReference type="Proteomes" id="UP000230069"/>
    </source>
</evidence>
<dbReference type="PANTHER" id="PTHR33673">
    <property type="entry name" value="SUPPRESSOR SRP40-LIKE PROTEIN"/>
    <property type="match status" value="1"/>
</dbReference>
<dbReference type="Proteomes" id="UP000230069">
    <property type="component" value="Unassembled WGS sequence"/>
</dbReference>
<feature type="compositionally biased region" description="Polar residues" evidence="1">
    <location>
        <begin position="93"/>
        <end position="132"/>
    </location>
</feature>
<feature type="compositionally biased region" description="Polar residues" evidence="1">
    <location>
        <begin position="210"/>
        <end position="222"/>
    </location>
</feature>
<feature type="compositionally biased region" description="Basic and acidic residues" evidence="1">
    <location>
        <begin position="81"/>
        <end position="90"/>
    </location>
</feature>
<feature type="compositionally biased region" description="Basic and acidic residues" evidence="1">
    <location>
        <begin position="348"/>
        <end position="369"/>
    </location>
</feature>
<sequence>MIDSLMDSDHGDGDQSLTHSEAVVSEGDLLTPATKSRSSSSSSSSSSDSSFAGDFFQLEESNLHKPIISVDITPVPADLVSKESEGEVVREASSVTAESYPSCSGSENVTNEASPNNAEAYRSSSGSENITTEASPNTAESSPSSSGLENITTEASPNSDDSDSGSARLQKILCKAQSNTRESDPGSPESDGIPSQVDTDTGVSDLGSPDSISSPSNMQNGLMMQSPPIQVMERSNDTSTYRIPSHVFARSTTPVEWSVASNESLFSIHVGNNSFSRDQFILMDKSGELGKSGDLFYLKTEDYMLSNNPPPPLPGMDPGKKSSDLGDSLGVDEAAAETMKEVLRAAAEDQNKPKAKFAEETRTSSHRSDGSGASIYSFAFPILTGDAVKSVSVKVAPIPDQQIPSQQVHTHSTRVSPTAWLTKRWWCSFPLPRCHWCCWRD</sequence>